<protein>
    <submittedName>
        <fullName evidence="2">Uncharacterized protein</fullName>
    </submittedName>
</protein>
<dbReference type="AlphaFoldDB" id="A0A3R7VZ63"/>
<feature type="compositionally biased region" description="Basic residues" evidence="1">
    <location>
        <begin position="64"/>
        <end position="73"/>
    </location>
</feature>
<accession>A0A3R7VZ63</accession>
<dbReference type="Proteomes" id="UP000284763">
    <property type="component" value="Unassembled WGS sequence"/>
</dbReference>
<organism evidence="2 3">
    <name type="scientific">Methanosalsum natronophilum</name>
    <dbReference type="NCBI Taxonomy" id="768733"/>
    <lineage>
        <taxon>Archaea</taxon>
        <taxon>Methanobacteriati</taxon>
        <taxon>Methanobacteriota</taxon>
        <taxon>Stenosarchaea group</taxon>
        <taxon>Methanomicrobia</taxon>
        <taxon>Methanosarcinales</taxon>
        <taxon>Methanosarcinaceae</taxon>
        <taxon>Methanosalsum</taxon>
    </lineage>
</organism>
<feature type="compositionally biased region" description="Polar residues" evidence="1">
    <location>
        <begin position="53"/>
        <end position="63"/>
    </location>
</feature>
<dbReference type="EMBL" id="QZAB01000079">
    <property type="protein sequence ID" value="RQD91338.1"/>
    <property type="molecule type" value="Genomic_DNA"/>
</dbReference>
<reference evidence="2 3" key="1">
    <citation type="submission" date="2018-08" db="EMBL/GenBank/DDBJ databases">
        <title>The metabolism and importance of syntrophic acetate oxidation coupled to methane or sulfide production in haloalkaline environments.</title>
        <authorList>
            <person name="Timmers P.H.A."/>
            <person name="Vavourakis C.D."/>
            <person name="Sorokin D.Y."/>
            <person name="Sinninghe Damste J.S."/>
            <person name="Muyzer G."/>
            <person name="Stams A.J.M."/>
            <person name="Plugge C.M."/>
        </authorList>
    </citation>
    <scope>NUCLEOTIDE SEQUENCE [LARGE SCALE GENOMIC DNA]</scope>
    <source>
        <strain evidence="2">MSAO_Arc3</strain>
    </source>
</reference>
<feature type="region of interest" description="Disordered" evidence="1">
    <location>
        <begin position="53"/>
        <end position="73"/>
    </location>
</feature>
<proteinExistence type="predicted"/>
<evidence type="ECO:0000313" key="2">
    <source>
        <dbReference type="EMBL" id="RQD91338.1"/>
    </source>
</evidence>
<name>A0A3R7VZ63_9EURY</name>
<gene>
    <name evidence="2" type="ORF">D5R95_01155</name>
</gene>
<evidence type="ECO:0000256" key="1">
    <source>
        <dbReference type="SAM" id="MobiDB-lite"/>
    </source>
</evidence>
<evidence type="ECO:0000313" key="3">
    <source>
        <dbReference type="Proteomes" id="UP000284763"/>
    </source>
</evidence>
<comment type="caution">
    <text evidence="2">The sequence shown here is derived from an EMBL/GenBank/DDBJ whole genome shotgun (WGS) entry which is preliminary data.</text>
</comment>
<dbReference type="RefSeq" id="WP_259135298.1">
    <property type="nucleotide sequence ID" value="NZ_JANUCS010000013.1"/>
</dbReference>
<sequence>MKVKVLVENLCTDAGGTETIYKKHDIFEIGGKENINKLGNSIEVINELSEETQNIENGGSSATNRKRSSRKGK</sequence>